<dbReference type="PANTHER" id="PTHR42928">
    <property type="entry name" value="TRICARBOXYLATE-BINDING PROTEIN"/>
    <property type="match status" value="1"/>
</dbReference>
<dbReference type="CDD" id="cd07012">
    <property type="entry name" value="PBP2_Bug_TTT"/>
    <property type="match status" value="1"/>
</dbReference>
<dbReference type="EMBL" id="JBHRTR010000025">
    <property type="protein sequence ID" value="MFC3227862.1"/>
    <property type="molecule type" value="Genomic_DNA"/>
</dbReference>
<dbReference type="SUPFAM" id="SSF53850">
    <property type="entry name" value="Periplasmic binding protein-like II"/>
    <property type="match status" value="1"/>
</dbReference>
<dbReference type="PANTHER" id="PTHR42928:SF5">
    <property type="entry name" value="BLR1237 PROTEIN"/>
    <property type="match status" value="1"/>
</dbReference>
<keyword evidence="4" id="KW-1185">Reference proteome</keyword>
<evidence type="ECO:0000256" key="1">
    <source>
        <dbReference type="ARBA" id="ARBA00006987"/>
    </source>
</evidence>
<comment type="similarity">
    <text evidence="1">Belongs to the UPF0065 (bug) family.</text>
</comment>
<dbReference type="InterPro" id="IPR005064">
    <property type="entry name" value="BUG"/>
</dbReference>
<accession>A0ABV7KZV6</accession>
<sequence length="317" mass="33493">MRYVGTLFGTMAAAAAAVVISATAPALADGYPERPITLIVPWNAGGTTDIVARLFAPELSEELGQPVAVVNKVGGGGALGTKEALDAKDGYTIIMTTSGNHILTPLAKDVGYRADEFAGIGQLSERTLILAVQDDAAWSDLKELQADAKANPGKYTFGAVPNVLPFLTLKSWADKAGVELVHVPQQGGAPGVNGVLGGHLDMVPESLASVQSHLKAGTMKGLAVFNKERDPNAPDVPTAKEQGFEVYGNPFTGVAVAKDVPPEVVEKLRAATAKIAKDPDFVKKMQQSGDGVQYLDGPAFEEVWMRDWNNYEPILKK</sequence>
<feature type="signal peptide" evidence="2">
    <location>
        <begin position="1"/>
        <end position="28"/>
    </location>
</feature>
<keyword evidence="2" id="KW-0732">Signal</keyword>
<proteinExistence type="inferred from homology"/>
<comment type="caution">
    <text evidence="3">The sequence shown here is derived from an EMBL/GenBank/DDBJ whole genome shotgun (WGS) entry which is preliminary data.</text>
</comment>
<dbReference type="Gene3D" id="3.40.190.150">
    <property type="entry name" value="Bordetella uptake gene, domain 1"/>
    <property type="match status" value="1"/>
</dbReference>
<dbReference type="Pfam" id="PF03401">
    <property type="entry name" value="TctC"/>
    <property type="match status" value="1"/>
</dbReference>
<dbReference type="RefSeq" id="WP_379900400.1">
    <property type="nucleotide sequence ID" value="NZ_JBHRTR010000025.1"/>
</dbReference>
<dbReference type="Proteomes" id="UP001595528">
    <property type="component" value="Unassembled WGS sequence"/>
</dbReference>
<evidence type="ECO:0000256" key="2">
    <source>
        <dbReference type="SAM" id="SignalP"/>
    </source>
</evidence>
<evidence type="ECO:0000313" key="3">
    <source>
        <dbReference type="EMBL" id="MFC3227862.1"/>
    </source>
</evidence>
<dbReference type="InterPro" id="IPR042100">
    <property type="entry name" value="Bug_dom1"/>
</dbReference>
<reference evidence="4" key="1">
    <citation type="journal article" date="2019" name="Int. J. Syst. Evol. Microbiol.">
        <title>The Global Catalogue of Microorganisms (GCM) 10K type strain sequencing project: providing services to taxonomists for standard genome sequencing and annotation.</title>
        <authorList>
            <consortium name="The Broad Institute Genomics Platform"/>
            <consortium name="The Broad Institute Genome Sequencing Center for Infectious Disease"/>
            <person name="Wu L."/>
            <person name="Ma J."/>
        </authorList>
    </citation>
    <scope>NUCLEOTIDE SEQUENCE [LARGE SCALE GENOMIC DNA]</scope>
    <source>
        <strain evidence="4">KCTC 42964</strain>
    </source>
</reference>
<name>A0ABV7KZV6_9PROT</name>
<feature type="chain" id="PRO_5045258673" evidence="2">
    <location>
        <begin position="29"/>
        <end position="317"/>
    </location>
</feature>
<organism evidence="3 4">
    <name type="scientific">Marinibaculum pumilum</name>
    <dbReference type="NCBI Taxonomy" id="1766165"/>
    <lineage>
        <taxon>Bacteria</taxon>
        <taxon>Pseudomonadati</taxon>
        <taxon>Pseudomonadota</taxon>
        <taxon>Alphaproteobacteria</taxon>
        <taxon>Rhodospirillales</taxon>
        <taxon>Rhodospirillaceae</taxon>
        <taxon>Marinibaculum</taxon>
    </lineage>
</organism>
<dbReference type="PIRSF" id="PIRSF017082">
    <property type="entry name" value="YflP"/>
    <property type="match status" value="1"/>
</dbReference>
<evidence type="ECO:0000313" key="4">
    <source>
        <dbReference type="Proteomes" id="UP001595528"/>
    </source>
</evidence>
<gene>
    <name evidence="3" type="ORF">ACFOGJ_11505</name>
</gene>
<dbReference type="Gene3D" id="3.40.190.10">
    <property type="entry name" value="Periplasmic binding protein-like II"/>
    <property type="match status" value="1"/>
</dbReference>
<protein>
    <submittedName>
        <fullName evidence="3">Tripartite tricarboxylate transporter substrate binding protein</fullName>
    </submittedName>
</protein>